<reference evidence="4" key="1">
    <citation type="submission" date="2023-04" db="EMBL/GenBank/DDBJ databases">
        <title>Completed genome of Mycoplasma lagogenitalium type strain 12MS.</title>
        <authorList>
            <person name="Spergser J."/>
        </authorList>
    </citation>
    <scope>NUCLEOTIDE SEQUENCE</scope>
    <source>
        <strain evidence="4">12MS</strain>
    </source>
</reference>
<organism evidence="4 5">
    <name type="scientific">Mesomycoplasma lagogenitalium</name>
    <dbReference type="NCBI Taxonomy" id="171286"/>
    <lineage>
        <taxon>Bacteria</taxon>
        <taxon>Bacillati</taxon>
        <taxon>Mycoplasmatota</taxon>
        <taxon>Mycoplasmoidales</taxon>
        <taxon>Metamycoplasmataceae</taxon>
        <taxon>Mesomycoplasma</taxon>
    </lineage>
</organism>
<dbReference type="Pfam" id="PF05496">
    <property type="entry name" value="RuvB_N"/>
    <property type="match status" value="1"/>
</dbReference>
<proteinExistence type="predicted"/>
<evidence type="ECO:0000313" key="5">
    <source>
        <dbReference type="Proteomes" id="UP001179842"/>
    </source>
</evidence>
<dbReference type="Gene3D" id="1.10.3710.10">
    <property type="entry name" value="DNA polymerase III clamp loader subunits, C-terminal domain"/>
    <property type="match status" value="1"/>
</dbReference>
<dbReference type="RefSeq" id="WP_280102362.1">
    <property type="nucleotide sequence ID" value="NZ_CP122979.1"/>
</dbReference>
<dbReference type="Pfam" id="PF16193">
    <property type="entry name" value="AAA_assoc_2"/>
    <property type="match status" value="1"/>
</dbReference>
<dbReference type="Pfam" id="PF12002">
    <property type="entry name" value="MgsA_C"/>
    <property type="match status" value="1"/>
</dbReference>
<evidence type="ECO:0000313" key="4">
    <source>
        <dbReference type="EMBL" id="WGI37059.1"/>
    </source>
</evidence>
<dbReference type="SUPFAM" id="SSF48019">
    <property type="entry name" value="post-AAA+ oligomerization domain-like"/>
    <property type="match status" value="1"/>
</dbReference>
<dbReference type="InterPro" id="IPR032423">
    <property type="entry name" value="AAA_assoc_2"/>
</dbReference>
<evidence type="ECO:0000256" key="1">
    <source>
        <dbReference type="ARBA" id="ARBA00022741"/>
    </source>
</evidence>
<keyword evidence="2" id="KW-0067">ATP-binding</keyword>
<name>A0ABY8LUY9_9BACT</name>
<dbReference type="InterPro" id="IPR008921">
    <property type="entry name" value="DNA_pol3_clamp-load_cplx_C"/>
</dbReference>
<dbReference type="SMART" id="SM00382">
    <property type="entry name" value="AAA"/>
    <property type="match status" value="1"/>
</dbReference>
<dbReference type="PANTHER" id="PTHR13779">
    <property type="entry name" value="WERNER HELICASE-INTERACTING PROTEIN 1 FAMILY MEMBER"/>
    <property type="match status" value="1"/>
</dbReference>
<dbReference type="InterPro" id="IPR003593">
    <property type="entry name" value="AAA+_ATPase"/>
</dbReference>
<keyword evidence="1" id="KW-0547">Nucleotide-binding</keyword>
<dbReference type="PANTHER" id="PTHR13779:SF7">
    <property type="entry name" value="ATPASE WRNIP1"/>
    <property type="match status" value="1"/>
</dbReference>
<evidence type="ECO:0000259" key="3">
    <source>
        <dbReference type="SMART" id="SM00382"/>
    </source>
</evidence>
<gene>
    <name evidence="4" type="ORF">QEG99_02475</name>
</gene>
<dbReference type="InterPro" id="IPR027417">
    <property type="entry name" value="P-loop_NTPase"/>
</dbReference>
<dbReference type="Gene3D" id="3.40.50.300">
    <property type="entry name" value="P-loop containing nucleotide triphosphate hydrolases"/>
    <property type="match status" value="1"/>
</dbReference>
<dbReference type="InterPro" id="IPR021886">
    <property type="entry name" value="MgsA_C"/>
</dbReference>
<protein>
    <submittedName>
        <fullName evidence="4">Replication-associated recombination protein A</fullName>
    </submittedName>
</protein>
<dbReference type="Proteomes" id="UP001179842">
    <property type="component" value="Chromosome"/>
</dbReference>
<dbReference type="SUPFAM" id="SSF52540">
    <property type="entry name" value="P-loop containing nucleoside triphosphate hydrolases"/>
    <property type="match status" value="1"/>
</dbReference>
<dbReference type="InterPro" id="IPR051314">
    <property type="entry name" value="AAA_ATPase_RarA/MGS1/WRNIP1"/>
</dbReference>
<feature type="domain" description="AAA+ ATPase" evidence="3">
    <location>
        <begin position="35"/>
        <end position="143"/>
    </location>
</feature>
<dbReference type="InterPro" id="IPR008824">
    <property type="entry name" value="RuvB-like_N"/>
</dbReference>
<dbReference type="CDD" id="cd00009">
    <property type="entry name" value="AAA"/>
    <property type="match status" value="1"/>
</dbReference>
<evidence type="ECO:0000256" key="2">
    <source>
        <dbReference type="ARBA" id="ARBA00022840"/>
    </source>
</evidence>
<sequence>MKNKKEFNFYPENLNEIIGQEHLKFLLKKIIELKDNTSFIFYGESGIGKTSTAKVVATNMNMKFDTFNASIENKESLISKINDNEILIIDEIHRLNKDKQDILLSFLENKKIIIYATTTENPYFKINPAIRSRMQILKFEKPNLSEIKSSLFKLVEKNFKNKIEENVLDKIIHFSNFDIRNILSNLKLLMKISENKKISNELIEKIIPNINFYSDKNADAHYNNLSAFHKSLRGSDVDASLYYGMLIIKTGDFEGLYRRILCVAYEDVGLANSIIALKAKSAIDVAERIGMPEAILPLGNIIIELALSPKSNSTYSATKRVLDLIESGKIYDIPNHLKDDHYKNASKFNHGVNYKYPHDYEDNYIKQQYLPNELTDAKFFEFSNNKNEMKIKEYWDKIKTKN</sequence>
<accession>A0ABY8LUY9</accession>
<keyword evidence="5" id="KW-1185">Reference proteome</keyword>
<dbReference type="Gene3D" id="1.20.272.10">
    <property type="match status" value="1"/>
</dbReference>
<dbReference type="EMBL" id="CP122979">
    <property type="protein sequence ID" value="WGI37059.1"/>
    <property type="molecule type" value="Genomic_DNA"/>
</dbReference>